<dbReference type="GO" id="GO:0000977">
    <property type="term" value="F:RNA polymerase II transcription regulatory region sequence-specific DNA binding"/>
    <property type="evidence" value="ECO:0007669"/>
    <property type="project" value="TreeGrafter"/>
</dbReference>
<evidence type="ECO:0000313" key="9">
    <source>
        <dbReference type="Proteomes" id="UP000034112"/>
    </source>
</evidence>
<comment type="subcellular location">
    <subcellularLocation>
        <location evidence="1">Nucleus</location>
    </subcellularLocation>
</comment>
<evidence type="ECO:0000256" key="5">
    <source>
        <dbReference type="ARBA" id="ARBA00023242"/>
    </source>
</evidence>
<evidence type="ECO:0000313" key="8">
    <source>
        <dbReference type="EMBL" id="KKP07700.1"/>
    </source>
</evidence>
<gene>
    <name evidence="8" type="ORF">THAR02_00236</name>
</gene>
<evidence type="ECO:0000256" key="3">
    <source>
        <dbReference type="ARBA" id="ARBA00023125"/>
    </source>
</evidence>
<dbReference type="Pfam" id="PF07716">
    <property type="entry name" value="bZIP_2"/>
    <property type="match status" value="1"/>
</dbReference>
<proteinExistence type="predicted"/>
<dbReference type="PANTHER" id="PTHR13044">
    <property type="entry name" value="ACTIVATING TRANSCRIPTION FACTOR ATF 4/5"/>
    <property type="match status" value="1"/>
</dbReference>
<dbReference type="SMART" id="SM00338">
    <property type="entry name" value="BRLZ"/>
    <property type="match status" value="1"/>
</dbReference>
<accession>A0A0F9XT74</accession>
<evidence type="ECO:0000256" key="6">
    <source>
        <dbReference type="SAM" id="MobiDB-lite"/>
    </source>
</evidence>
<dbReference type="CDD" id="cd14705">
    <property type="entry name" value="bZIP_Zip1"/>
    <property type="match status" value="1"/>
</dbReference>
<dbReference type="GO" id="GO:0005634">
    <property type="term" value="C:nucleus"/>
    <property type="evidence" value="ECO:0007669"/>
    <property type="project" value="UniProtKB-SubCell"/>
</dbReference>
<keyword evidence="2" id="KW-0805">Transcription regulation</keyword>
<dbReference type="PANTHER" id="PTHR13044:SF14">
    <property type="entry name" value="CRYPTOCEPHAL, ISOFORM A"/>
    <property type="match status" value="1"/>
</dbReference>
<feature type="domain" description="BZIP" evidence="7">
    <location>
        <begin position="384"/>
        <end position="443"/>
    </location>
</feature>
<feature type="compositionally biased region" description="Polar residues" evidence="6">
    <location>
        <begin position="464"/>
        <end position="473"/>
    </location>
</feature>
<dbReference type="Gene3D" id="1.20.5.170">
    <property type="match status" value="1"/>
</dbReference>
<dbReference type="PROSITE" id="PS50217">
    <property type="entry name" value="BZIP"/>
    <property type="match status" value="1"/>
</dbReference>
<dbReference type="GO" id="GO:0001228">
    <property type="term" value="F:DNA-binding transcription activator activity, RNA polymerase II-specific"/>
    <property type="evidence" value="ECO:0007669"/>
    <property type="project" value="TreeGrafter"/>
</dbReference>
<protein>
    <recommendedName>
        <fullName evidence="7">BZIP domain-containing protein</fullName>
    </recommendedName>
</protein>
<name>A0A0F9XT74_TRIHA</name>
<dbReference type="OrthoDB" id="1939598at2759"/>
<dbReference type="InterPro" id="IPR004827">
    <property type="entry name" value="bZIP"/>
</dbReference>
<dbReference type="Proteomes" id="UP000034112">
    <property type="component" value="Unassembled WGS sequence"/>
</dbReference>
<feature type="compositionally biased region" description="Basic and acidic residues" evidence="6">
    <location>
        <begin position="404"/>
        <end position="417"/>
    </location>
</feature>
<evidence type="ECO:0000256" key="1">
    <source>
        <dbReference type="ARBA" id="ARBA00004123"/>
    </source>
</evidence>
<feature type="region of interest" description="Disordered" evidence="6">
    <location>
        <begin position="359"/>
        <end position="426"/>
    </location>
</feature>
<dbReference type="FunFam" id="1.20.5.170:FF:000075">
    <property type="entry name" value="BZIP transcription factor (MetR)"/>
    <property type="match status" value="1"/>
</dbReference>
<evidence type="ECO:0000259" key="7">
    <source>
        <dbReference type="PROSITE" id="PS50217"/>
    </source>
</evidence>
<dbReference type="InterPro" id="IPR046347">
    <property type="entry name" value="bZIP_sf"/>
</dbReference>
<feature type="region of interest" description="Disordered" evidence="6">
    <location>
        <begin position="460"/>
        <end position="482"/>
    </location>
</feature>
<keyword evidence="3" id="KW-0238">DNA-binding</keyword>
<feature type="compositionally biased region" description="Basic and acidic residues" evidence="6">
    <location>
        <begin position="364"/>
        <end position="387"/>
    </location>
</feature>
<keyword evidence="4" id="KW-0804">Transcription</keyword>
<feature type="region of interest" description="Disordered" evidence="6">
    <location>
        <begin position="278"/>
        <end position="298"/>
    </location>
</feature>
<reference evidence="9" key="1">
    <citation type="journal article" date="2015" name="Genome Announc.">
        <title>Draft whole-genome sequence of the biocontrol agent Trichoderma harzianum T6776.</title>
        <authorList>
            <person name="Baroncelli R."/>
            <person name="Piaggeschi G."/>
            <person name="Fiorini L."/>
            <person name="Bertolini E."/>
            <person name="Zapparata A."/>
            <person name="Pe M.E."/>
            <person name="Sarrocco S."/>
            <person name="Vannacci G."/>
        </authorList>
    </citation>
    <scope>NUCLEOTIDE SEQUENCE [LARGE SCALE GENOMIC DNA]</scope>
    <source>
        <strain evidence="9">T6776</strain>
    </source>
</reference>
<evidence type="ECO:0000256" key="2">
    <source>
        <dbReference type="ARBA" id="ARBA00023015"/>
    </source>
</evidence>
<evidence type="ECO:0000256" key="4">
    <source>
        <dbReference type="ARBA" id="ARBA00023163"/>
    </source>
</evidence>
<keyword evidence="5" id="KW-0539">Nucleus</keyword>
<dbReference type="PROSITE" id="PS00036">
    <property type="entry name" value="BZIP_BASIC"/>
    <property type="match status" value="1"/>
</dbReference>
<sequence>MNEQMDAAIRPRRPFSLAAASQAEVGKQDFAGVKGVASGTKQTVGVAYSRCAVRGTSNPSREPSKRHVTAVGLQLIDFSARPVQALKGLFWPTAVGDPRPAVGYWHVARIFAARKNSTGATEGLETSSFLQPIIIDVTHIPSKKAILLGRAIASLTEAIFGWIVRFYTLSGTTFSVSTTHRPAASILDHDDLKTARRKSIGDDDLAFRFLTRTAMSTYNGRHGPNVSQYLRDLNTISPTDTTAVEEPFNMEEDLALFTNTQFFDFDSGQNTDFQAQAQPVKTEGKAPHSGTTSEDVSAAPSVIGEMPNLDFMSEFTFDYNNNSYAAPHMNNFPEQSFQPLQPNHGHVPVPPHHARFHQAPPQVGDKRKSESLNQEEAARMAAEEDKRRRNTAASARFRIKKKQREQALEKSAKEMSDKVSNLESKVSQLETENKWLKNLLVEKNEGSEDIVALWKEFTKHASQKAKTTTAESSSGEKLKEER</sequence>
<dbReference type="SUPFAM" id="SSF57959">
    <property type="entry name" value="Leucine zipper domain"/>
    <property type="match status" value="1"/>
</dbReference>
<organism evidence="8 9">
    <name type="scientific">Trichoderma harzianum</name>
    <name type="common">Hypocrea lixii</name>
    <dbReference type="NCBI Taxonomy" id="5544"/>
    <lineage>
        <taxon>Eukaryota</taxon>
        <taxon>Fungi</taxon>
        <taxon>Dikarya</taxon>
        <taxon>Ascomycota</taxon>
        <taxon>Pezizomycotina</taxon>
        <taxon>Sordariomycetes</taxon>
        <taxon>Hypocreomycetidae</taxon>
        <taxon>Hypocreales</taxon>
        <taxon>Hypocreaceae</taxon>
        <taxon>Trichoderma</taxon>
    </lineage>
</organism>
<dbReference type="EMBL" id="JOKZ01000003">
    <property type="protein sequence ID" value="KKP07700.1"/>
    <property type="molecule type" value="Genomic_DNA"/>
</dbReference>
<dbReference type="AlphaFoldDB" id="A0A0F9XT74"/>
<comment type="caution">
    <text evidence="8">The sequence shown here is derived from an EMBL/GenBank/DDBJ whole genome shotgun (WGS) entry which is preliminary data.</text>
</comment>